<evidence type="ECO:0000256" key="1">
    <source>
        <dbReference type="SAM" id="MobiDB-lite"/>
    </source>
</evidence>
<dbReference type="AlphaFoldDB" id="A0A176VMY4"/>
<dbReference type="Proteomes" id="UP001162541">
    <property type="component" value="Chromosome 7"/>
</dbReference>
<name>A0A176VMY4_MARPO</name>
<reference evidence="5" key="3">
    <citation type="journal article" date="2020" name="Curr. Biol.">
        <title>Chromatin organization in early land plants reveals an ancestral association between H3K27me3, transposons, and constitutive heterochromatin.</title>
        <authorList>
            <person name="Montgomery S.A."/>
            <person name="Tanizawa Y."/>
            <person name="Galik B."/>
            <person name="Wang N."/>
            <person name="Ito T."/>
            <person name="Mochizuki T."/>
            <person name="Akimcheva S."/>
            <person name="Bowman J.L."/>
            <person name="Cognat V."/>
            <person name="Marechal-Drouard L."/>
            <person name="Ekker H."/>
            <person name="Hong S.F."/>
            <person name="Kohchi T."/>
            <person name="Lin S.S."/>
            <person name="Liu L.D."/>
            <person name="Nakamura Y."/>
            <person name="Valeeva L.R."/>
            <person name="Shakirov E.V."/>
            <person name="Shippen D.E."/>
            <person name="Wei W.L."/>
            <person name="Yagura M."/>
            <person name="Yamaoka S."/>
            <person name="Yamato K.T."/>
            <person name="Liu C."/>
            <person name="Berger F."/>
        </authorList>
    </citation>
    <scope>NUCLEOTIDE SEQUENCE [LARGE SCALE GENOMIC DNA]</scope>
    <source>
        <strain evidence="5">Tak-1</strain>
    </source>
</reference>
<evidence type="ECO:0000313" key="5">
    <source>
        <dbReference type="Proteomes" id="UP001162541"/>
    </source>
</evidence>
<dbReference type="PANTHER" id="PTHR35095:SF1">
    <property type="entry name" value="OS05G0143300 PROTEIN"/>
    <property type="match status" value="1"/>
</dbReference>
<feature type="region of interest" description="Disordered" evidence="1">
    <location>
        <begin position="415"/>
        <end position="458"/>
    </location>
</feature>
<feature type="region of interest" description="Disordered" evidence="1">
    <location>
        <begin position="367"/>
        <end position="392"/>
    </location>
</feature>
<evidence type="ECO:0000313" key="2">
    <source>
        <dbReference type="EMBL" id="BBN17387.1"/>
    </source>
</evidence>
<protein>
    <submittedName>
        <fullName evidence="3">Uncharacterized protein</fullName>
    </submittedName>
</protein>
<keyword evidence="4" id="KW-1185">Reference proteome</keyword>
<evidence type="ECO:0000313" key="4">
    <source>
        <dbReference type="Proteomes" id="UP000077202"/>
    </source>
</evidence>
<gene>
    <name evidence="3" type="ORF">AXG93_2550s1210</name>
    <name evidence="2" type="ORF">Mp_7g14110</name>
</gene>
<dbReference type="PANTHER" id="PTHR35095">
    <property type="entry name" value="OS05G0143300 PROTEIN"/>
    <property type="match status" value="1"/>
</dbReference>
<feature type="compositionally biased region" description="Basic residues" evidence="1">
    <location>
        <begin position="420"/>
        <end position="434"/>
    </location>
</feature>
<dbReference type="EMBL" id="AP019872">
    <property type="protein sequence ID" value="BBN17387.1"/>
    <property type="molecule type" value="Genomic_DNA"/>
</dbReference>
<dbReference type="Proteomes" id="UP000077202">
    <property type="component" value="Unassembled WGS sequence"/>
</dbReference>
<accession>A0A176VMY4</accession>
<reference evidence="3 4" key="1">
    <citation type="submission" date="2016-03" db="EMBL/GenBank/DDBJ databases">
        <title>Mechanisms controlling the formation of the plant cell surface in tip-growing cells are functionally conserved among land plants.</title>
        <authorList>
            <person name="Honkanen S."/>
            <person name="Jones V.A."/>
            <person name="Morieri G."/>
            <person name="Champion C."/>
            <person name="Hetherington A.J."/>
            <person name="Kelly S."/>
            <person name="Saint-Marcoux D."/>
            <person name="Proust H."/>
            <person name="Prescott H."/>
            <person name="Dolan L."/>
        </authorList>
    </citation>
    <scope>NUCLEOTIDE SEQUENCE [LARGE SCALE GENOMIC DNA]</scope>
    <source>
        <strain evidence="4">cv. Tak-1 and cv. Tak-2</strain>
        <tissue evidence="3">Whole gametophyte</tissue>
    </source>
</reference>
<proteinExistence type="predicted"/>
<evidence type="ECO:0000313" key="3">
    <source>
        <dbReference type="EMBL" id="OAE21783.1"/>
    </source>
</evidence>
<sequence length="600" mass="66629">MASVSLVKPIVASQSVLASPSESVLSSSSRAPRAPFLFEDESNKNSARCLFGVSPVCLQGPVLKTRTQRTTDLLSSPFQGGQRNNSNSSTIFRNGIFISSNHAATESPALIEIEDEIDGSIVFKYGGLEDIWELDKMLEFLCRGAFSTYNVESLVPIVVELLKVPVSPKGQRRMVEMLSSYVQTNRNVRSCEAERMISQILAEVTSEFLPPPTTGNFKGRRRPDKRFSSRLDKWWRKLDSYLGAGEDDSEFWGDDEFGTFEHQSFRAEPLAMNGQFSDWNDHGFTPLKAAISRSFDSVQTRFTWKDAPSAVNWISSPSESLLLEAPKVLEYATEQESALRPSEERYTSGAGFVFLSSQVETLEDVLNRNEHPPSSWRSGVRSKTPPSSTDTLPISSIQAMLEWEQEETVVTSVNVATKKSQTKKTTKTTQRTRSKTVFQTRSSSSTKSATKKRNHSEKREERKLCDIFFTLPLNHSNSGIASFLQMRKGLSNEILVVLNQGSVVLAGGGLAVVLHVAARMLSINSTFDRYKMFGLIRGAALIWLSAAMQKLRSVLILLPAECTITNHQNKKQLLSLQHQLKTLSFKALAVMVLSVVGSGI</sequence>
<reference evidence="2" key="2">
    <citation type="journal article" date="2019" name="Curr. Biol.">
        <title>Chromatin organization in early land plants reveals an ancestral association between H3K27me3, transposons, and constitutive heterochromatin.</title>
        <authorList>
            <person name="Montgomery S.A."/>
            <person name="Tanizawa Y."/>
            <person name="Galik B."/>
            <person name="Wang N."/>
            <person name="Ito T."/>
            <person name="Mochizuki T."/>
            <person name="Akimcheva S."/>
            <person name="Bowman J."/>
            <person name="Cognat V."/>
            <person name="Drouard L."/>
            <person name="Ekker H."/>
            <person name="Houng S."/>
            <person name="Kohchi T."/>
            <person name="Lin S."/>
            <person name="Liu L.D."/>
            <person name="Nakamura Y."/>
            <person name="Valeeva L.R."/>
            <person name="Shakirov E.V."/>
            <person name="Shippen D.E."/>
            <person name="Wei W."/>
            <person name="Yagura M."/>
            <person name="Yamaoka S."/>
            <person name="Yamato K.T."/>
            <person name="Liu C."/>
            <person name="Berger F."/>
        </authorList>
    </citation>
    <scope>NUCLEOTIDE SEQUENCE [LARGE SCALE GENOMIC DNA]</scope>
    <source>
        <strain evidence="2">Tak-1</strain>
    </source>
</reference>
<organism evidence="3 4">
    <name type="scientific">Marchantia polymorpha subsp. ruderalis</name>
    <dbReference type="NCBI Taxonomy" id="1480154"/>
    <lineage>
        <taxon>Eukaryota</taxon>
        <taxon>Viridiplantae</taxon>
        <taxon>Streptophyta</taxon>
        <taxon>Embryophyta</taxon>
        <taxon>Marchantiophyta</taxon>
        <taxon>Marchantiopsida</taxon>
        <taxon>Marchantiidae</taxon>
        <taxon>Marchantiales</taxon>
        <taxon>Marchantiaceae</taxon>
        <taxon>Marchantia</taxon>
    </lineage>
</organism>
<dbReference type="EMBL" id="LVLJ01003342">
    <property type="protein sequence ID" value="OAE21783.1"/>
    <property type="molecule type" value="Genomic_DNA"/>
</dbReference>